<protein>
    <submittedName>
        <fullName evidence="1">Uncharacterized protein</fullName>
    </submittedName>
</protein>
<keyword evidence="2" id="KW-1185">Reference proteome</keyword>
<accession>A0A517Y8C7</accession>
<dbReference type="Proteomes" id="UP000315017">
    <property type="component" value="Chromosome"/>
</dbReference>
<evidence type="ECO:0000313" key="2">
    <source>
        <dbReference type="Proteomes" id="UP000315017"/>
    </source>
</evidence>
<organism evidence="1 2">
    <name type="scientific">Anatilimnocola aggregata</name>
    <dbReference type="NCBI Taxonomy" id="2528021"/>
    <lineage>
        <taxon>Bacteria</taxon>
        <taxon>Pseudomonadati</taxon>
        <taxon>Planctomycetota</taxon>
        <taxon>Planctomycetia</taxon>
        <taxon>Pirellulales</taxon>
        <taxon>Pirellulaceae</taxon>
        <taxon>Anatilimnocola</taxon>
    </lineage>
</organism>
<dbReference type="EMBL" id="CP036274">
    <property type="protein sequence ID" value="QDU26498.1"/>
    <property type="molecule type" value="Genomic_DNA"/>
</dbReference>
<evidence type="ECO:0000313" key="1">
    <source>
        <dbReference type="EMBL" id="QDU26498.1"/>
    </source>
</evidence>
<dbReference type="RefSeq" id="WP_145087153.1">
    <property type="nucleotide sequence ID" value="NZ_CP036274.1"/>
</dbReference>
<reference evidence="1 2" key="1">
    <citation type="submission" date="2019-02" db="EMBL/GenBank/DDBJ databases">
        <title>Deep-cultivation of Planctomycetes and their phenomic and genomic characterization uncovers novel biology.</title>
        <authorList>
            <person name="Wiegand S."/>
            <person name="Jogler M."/>
            <person name="Boedeker C."/>
            <person name="Pinto D."/>
            <person name="Vollmers J."/>
            <person name="Rivas-Marin E."/>
            <person name="Kohn T."/>
            <person name="Peeters S.H."/>
            <person name="Heuer A."/>
            <person name="Rast P."/>
            <person name="Oberbeckmann S."/>
            <person name="Bunk B."/>
            <person name="Jeske O."/>
            <person name="Meyerdierks A."/>
            <person name="Storesund J.E."/>
            <person name="Kallscheuer N."/>
            <person name="Luecker S."/>
            <person name="Lage O.M."/>
            <person name="Pohl T."/>
            <person name="Merkel B.J."/>
            <person name="Hornburger P."/>
            <person name="Mueller R.-W."/>
            <person name="Bruemmer F."/>
            <person name="Labrenz M."/>
            <person name="Spormann A.M."/>
            <person name="Op den Camp H."/>
            <person name="Overmann J."/>
            <person name="Amann R."/>
            <person name="Jetten M.S.M."/>
            <person name="Mascher T."/>
            <person name="Medema M.H."/>
            <person name="Devos D.P."/>
            <person name="Kaster A.-K."/>
            <person name="Ovreas L."/>
            <person name="Rohde M."/>
            <person name="Galperin M.Y."/>
            <person name="Jogler C."/>
        </authorList>
    </citation>
    <scope>NUCLEOTIDE SEQUENCE [LARGE SCALE GENOMIC DNA]</scope>
    <source>
        <strain evidence="1 2">ETA_A8</strain>
    </source>
</reference>
<proteinExistence type="predicted"/>
<sequence>MTRIVLDDTVLALLPQSDKVIEICDAQGNVRGVFQAVHSLDEISLEPAISEEEMRWRAAQPLHGRQLSEIIADLESRK</sequence>
<name>A0A517Y8C7_9BACT</name>
<gene>
    <name evidence="1" type="ORF">ETAA8_15760</name>
</gene>
<dbReference type="AlphaFoldDB" id="A0A517Y8C7"/>
<dbReference type="KEGG" id="aagg:ETAA8_15760"/>